<keyword evidence="2" id="KW-1185">Reference proteome</keyword>
<dbReference type="Ensembl" id="ENSPCET00000017837.1">
    <property type="protein sequence ID" value="ENSPCEP00000017235.1"/>
    <property type="gene ID" value="ENSPCEG00000013542.1"/>
</dbReference>
<evidence type="ECO:0000313" key="2">
    <source>
        <dbReference type="Proteomes" id="UP000694393"/>
    </source>
</evidence>
<sequence length="162" mass="17740">VGLGPRGCCWSEISLAASTFKVGFQATFSTTILPSPEEGHFSNQPAIQVTANYWNCLNIFIAKSGVCLSGFTIKCAQRCVSWLKTYPSKTLLVEGAWKKPYMDVVCHLTLKVESKTPERKRNILKGGDILPFSLSSTSIYNHHLANVALGPPSKCRTSGSLW</sequence>
<organism evidence="1 2">
    <name type="scientific">Pelusios castaneus</name>
    <name type="common">West African mud turtle</name>
    <dbReference type="NCBI Taxonomy" id="367368"/>
    <lineage>
        <taxon>Eukaryota</taxon>
        <taxon>Metazoa</taxon>
        <taxon>Chordata</taxon>
        <taxon>Craniata</taxon>
        <taxon>Vertebrata</taxon>
        <taxon>Euteleostomi</taxon>
        <taxon>Archelosauria</taxon>
        <taxon>Testudinata</taxon>
        <taxon>Testudines</taxon>
        <taxon>Pleurodira</taxon>
        <taxon>Pelomedusidae</taxon>
        <taxon>Pelusios</taxon>
    </lineage>
</organism>
<proteinExistence type="predicted"/>
<evidence type="ECO:0000313" key="1">
    <source>
        <dbReference type="Ensembl" id="ENSPCEP00000017235.1"/>
    </source>
</evidence>
<protein>
    <submittedName>
        <fullName evidence="1">Uncharacterized protein</fullName>
    </submittedName>
</protein>
<dbReference type="Proteomes" id="UP000694393">
    <property type="component" value="Unplaced"/>
</dbReference>
<dbReference type="AlphaFoldDB" id="A0A8C8S8J0"/>
<reference evidence="1" key="1">
    <citation type="submission" date="2025-08" db="UniProtKB">
        <authorList>
            <consortium name="Ensembl"/>
        </authorList>
    </citation>
    <scope>IDENTIFICATION</scope>
</reference>
<reference evidence="1" key="2">
    <citation type="submission" date="2025-09" db="UniProtKB">
        <authorList>
            <consortium name="Ensembl"/>
        </authorList>
    </citation>
    <scope>IDENTIFICATION</scope>
</reference>
<accession>A0A8C8S8J0</accession>
<name>A0A8C8S8J0_9SAUR</name>